<gene>
    <name evidence="2" type="ORF">GAS37_13640</name>
    <name evidence="3" type="ORF">GAY76_05410</name>
</gene>
<sequence>MIPKIIHYCWLGDSEFPELVKKCIQSWKKKMPDWEFILWDKNCLKDLNSDWVNEAYSTKKYAFAADYIRLYAVNKFGGFYLDSDVEVLKNFAPLLDSPYIFALENEIGDIEAATFGSEPNNPYVQKCLSYYEGRHFIKKDNTYDTFPLPKILKAQLKGAEYINSYTEIKADHINPQILPIDYFSPKDSGSGKLTNLTKNTFSIHHFNGSWFSFQERTFRFISRWFGFRFAKMISNTYKKCFSYASVLFSIGIHSFSSDM</sequence>
<proteinExistence type="predicted"/>
<dbReference type="InterPro" id="IPR029044">
    <property type="entry name" value="Nucleotide-diphossugar_trans"/>
</dbReference>
<evidence type="ECO:0000313" key="5">
    <source>
        <dbReference type="Proteomes" id="UP000470332"/>
    </source>
</evidence>
<dbReference type="RefSeq" id="WP_074783161.1">
    <property type="nucleotide sequence ID" value="NZ_CAXTBE010000008.1"/>
</dbReference>
<evidence type="ECO:0000313" key="4">
    <source>
        <dbReference type="Proteomes" id="UP000462922"/>
    </source>
</evidence>
<dbReference type="EMBL" id="WCXA01000027">
    <property type="protein sequence ID" value="KAB3860457.1"/>
    <property type="molecule type" value="Genomic_DNA"/>
</dbReference>
<dbReference type="PANTHER" id="PTHR32385">
    <property type="entry name" value="MANNOSYL PHOSPHORYLINOSITOL CERAMIDE SYNTHASE"/>
    <property type="match status" value="1"/>
</dbReference>
<evidence type="ECO:0000256" key="1">
    <source>
        <dbReference type="ARBA" id="ARBA00022679"/>
    </source>
</evidence>
<accession>A0A413S7T3</accession>
<dbReference type="Pfam" id="PF04488">
    <property type="entry name" value="Gly_transf_sug"/>
    <property type="match status" value="1"/>
</dbReference>
<dbReference type="PANTHER" id="PTHR32385:SF15">
    <property type="entry name" value="INOSITOL PHOSPHOCERAMIDE MANNOSYLTRANSFERASE 1"/>
    <property type="match status" value="1"/>
</dbReference>
<protein>
    <submittedName>
        <fullName evidence="3">Glycosyl transferase</fullName>
    </submittedName>
</protein>
<organism evidence="3 4">
    <name type="scientific">Phocaeicola vulgatus</name>
    <name type="common">Bacteroides vulgatus</name>
    <dbReference type="NCBI Taxonomy" id="821"/>
    <lineage>
        <taxon>Bacteria</taxon>
        <taxon>Pseudomonadati</taxon>
        <taxon>Bacteroidota</taxon>
        <taxon>Bacteroidia</taxon>
        <taxon>Bacteroidales</taxon>
        <taxon>Bacteroidaceae</taxon>
        <taxon>Phocaeicola</taxon>
    </lineage>
</organism>
<dbReference type="EMBL" id="WDAX01000009">
    <property type="protein sequence ID" value="KAB6575407.1"/>
    <property type="molecule type" value="Genomic_DNA"/>
</dbReference>
<dbReference type="GO" id="GO:0051999">
    <property type="term" value="P:mannosyl-inositol phosphorylceramide biosynthetic process"/>
    <property type="evidence" value="ECO:0007669"/>
    <property type="project" value="TreeGrafter"/>
</dbReference>
<evidence type="ECO:0000313" key="3">
    <source>
        <dbReference type="EMBL" id="KAB6575407.1"/>
    </source>
</evidence>
<evidence type="ECO:0000313" key="2">
    <source>
        <dbReference type="EMBL" id="KAB3860457.1"/>
    </source>
</evidence>
<dbReference type="GO" id="GO:0016020">
    <property type="term" value="C:membrane"/>
    <property type="evidence" value="ECO:0007669"/>
    <property type="project" value="GOC"/>
</dbReference>
<dbReference type="Gene3D" id="3.90.550.20">
    <property type="match status" value="1"/>
</dbReference>
<reference evidence="4 5" key="1">
    <citation type="journal article" date="2019" name="Nat. Med.">
        <title>A library of human gut bacterial isolates paired with longitudinal multiomics data enables mechanistic microbiome research.</title>
        <authorList>
            <person name="Poyet M."/>
            <person name="Groussin M."/>
            <person name="Gibbons S.M."/>
            <person name="Avila-Pacheco J."/>
            <person name="Jiang X."/>
            <person name="Kearney S.M."/>
            <person name="Perrotta A.R."/>
            <person name="Berdy B."/>
            <person name="Zhao S."/>
            <person name="Lieberman T.D."/>
            <person name="Swanson P.K."/>
            <person name="Smith M."/>
            <person name="Roesemann S."/>
            <person name="Alexander J.E."/>
            <person name="Rich S.A."/>
            <person name="Livny J."/>
            <person name="Vlamakis H."/>
            <person name="Clish C."/>
            <person name="Bullock K."/>
            <person name="Deik A."/>
            <person name="Scott J."/>
            <person name="Pierce K.A."/>
            <person name="Xavier R.J."/>
            <person name="Alm E.J."/>
        </authorList>
    </citation>
    <scope>NUCLEOTIDE SEQUENCE [LARGE SCALE GENOMIC DNA]</scope>
    <source>
        <strain evidence="3 4">BIOML-A110</strain>
        <strain evidence="2 5">BIOML-A9</strain>
    </source>
</reference>
<dbReference type="Proteomes" id="UP000470332">
    <property type="component" value="Unassembled WGS sequence"/>
</dbReference>
<keyword evidence="1 3" id="KW-0808">Transferase</keyword>
<dbReference type="AlphaFoldDB" id="A0A413S7T3"/>
<name>A0A413S7T3_PHOVU</name>
<dbReference type="InterPro" id="IPR007577">
    <property type="entry name" value="GlycoTrfase_DXD_sugar-bd_CS"/>
</dbReference>
<dbReference type="GO" id="GO:0000030">
    <property type="term" value="F:mannosyltransferase activity"/>
    <property type="evidence" value="ECO:0007669"/>
    <property type="project" value="TreeGrafter"/>
</dbReference>
<dbReference type="SUPFAM" id="SSF53448">
    <property type="entry name" value="Nucleotide-diphospho-sugar transferases"/>
    <property type="match status" value="1"/>
</dbReference>
<comment type="caution">
    <text evidence="3">The sequence shown here is derived from an EMBL/GenBank/DDBJ whole genome shotgun (WGS) entry which is preliminary data.</text>
</comment>
<dbReference type="Proteomes" id="UP000462922">
    <property type="component" value="Unassembled WGS sequence"/>
</dbReference>
<dbReference type="InterPro" id="IPR051706">
    <property type="entry name" value="Glycosyltransferase_domain"/>
</dbReference>